<evidence type="ECO:0008006" key="4">
    <source>
        <dbReference type="Google" id="ProtNLM"/>
    </source>
</evidence>
<feature type="compositionally biased region" description="Basic residues" evidence="1">
    <location>
        <begin position="124"/>
        <end position="134"/>
    </location>
</feature>
<dbReference type="OrthoDB" id="2536795at2759"/>
<feature type="region of interest" description="Disordered" evidence="1">
    <location>
        <begin position="539"/>
        <end position="600"/>
    </location>
</feature>
<dbReference type="STRING" id="341454.A0A4S2MUP9"/>
<dbReference type="AlphaFoldDB" id="A0A4S2MUP9"/>
<gene>
    <name evidence="2" type="ORF">EX30DRAFT_396528</name>
</gene>
<feature type="compositionally biased region" description="Polar residues" evidence="1">
    <location>
        <begin position="142"/>
        <end position="151"/>
    </location>
</feature>
<feature type="compositionally biased region" description="Basic and acidic residues" evidence="1">
    <location>
        <begin position="457"/>
        <end position="471"/>
    </location>
</feature>
<feature type="compositionally biased region" description="Polar residues" evidence="1">
    <location>
        <begin position="305"/>
        <end position="322"/>
    </location>
</feature>
<keyword evidence="3" id="KW-1185">Reference proteome</keyword>
<feature type="compositionally biased region" description="Low complexity" evidence="1">
    <location>
        <begin position="340"/>
        <end position="353"/>
    </location>
</feature>
<feature type="region of interest" description="Disordered" evidence="1">
    <location>
        <begin position="305"/>
        <end position="361"/>
    </location>
</feature>
<dbReference type="GO" id="GO:0006355">
    <property type="term" value="P:regulation of DNA-templated transcription"/>
    <property type="evidence" value="ECO:0007669"/>
    <property type="project" value="InterPro"/>
</dbReference>
<dbReference type="Pfam" id="PF09421">
    <property type="entry name" value="FRQ"/>
    <property type="match status" value="2"/>
</dbReference>
<evidence type="ECO:0000313" key="2">
    <source>
        <dbReference type="EMBL" id="TGZ80224.1"/>
    </source>
</evidence>
<dbReference type="EMBL" id="ML220126">
    <property type="protein sequence ID" value="TGZ80224.1"/>
    <property type="molecule type" value="Genomic_DNA"/>
</dbReference>
<proteinExistence type="predicted"/>
<feature type="region of interest" description="Disordered" evidence="1">
    <location>
        <begin position="1"/>
        <end position="226"/>
    </location>
</feature>
<feature type="compositionally biased region" description="Polar residues" evidence="1">
    <location>
        <begin position="1"/>
        <end position="12"/>
    </location>
</feature>
<feature type="compositionally biased region" description="Polar residues" evidence="1">
    <location>
        <begin position="55"/>
        <end position="68"/>
    </location>
</feature>
<organism evidence="2 3">
    <name type="scientific">Ascodesmis nigricans</name>
    <dbReference type="NCBI Taxonomy" id="341454"/>
    <lineage>
        <taxon>Eukaryota</taxon>
        <taxon>Fungi</taxon>
        <taxon>Dikarya</taxon>
        <taxon>Ascomycota</taxon>
        <taxon>Pezizomycotina</taxon>
        <taxon>Pezizomycetes</taxon>
        <taxon>Pezizales</taxon>
        <taxon>Ascodesmidaceae</taxon>
        <taxon>Ascodesmis</taxon>
    </lineage>
</organism>
<sequence length="983" mass="106547">MNNSLPQGNPGSSDCVGSAASHQQPSTRIIPIMTAPSPSIGPIQQRQDASEQHPHPQTSEAHLQSSGAQLVAFHTEHERRPPEGPQRKYDATSRQRAADATTAPLSEMEMDCRRPLAGQQPQKQQHKGKQRHHKQPEAFWSSDGSGNTSSAEGKAVEDVDSGGSGQTRRSSNPEDWFNSLNINVAGGNQNFANYDNDSPYYVARRRPDGPRHSRPKPLRAPFDPLPQGLHIPAGSIGESNSESFRSVIDDLTVKNQKLKERLRRIKGFQGKGAQGEKLFEVRIHDLPEHKKHELDQLLKNFSASLENTSPENDSGNNITPPDQSVAPPDSGYASLPRNQSPAGVASSSGSKSSDPLRPWPSNTELAKMKLVVARLEQLFTGSDTAHVDRSQLLKQQDISNSAADDDRRAALAAGHRELYEGAREAAMMDGHGIVSNESGNNSGTDKRETSTESPEGFEQRPTRPMDLDPGRRQVPQDNIEYLTHITESSTQGPEMGNGWVFLNLIINLAQLHTINVTPPFVKKAINTVSTRLELSSDGRMVRWNTKDQESSGSNSGSAQSEEGSGSGYPGSGEKDSSKNSSSGCGFGAAQQSGDSSHESKFHYKPLFGQLQFFDDDSSSAMTSSDSDARSPSDEYGNGSGRNAGPIIYYKGGNFCTDLSSAPVSKNPLPSYKRMTDRPLGIPEKCPESPGSKRESPLHQYTIPSESTHAMDIETDAPSIRFSPEFTATYPSTPVPPIEFEASGVGGVLPADNFAITCQTRHYLHPTTTLPVSRTKTYRSKLHRKLLHRIPQRALNSFYEPDQPPPTSQIRHEILSAETTRLPPSSLPPASYFIPYTSSSSSDFASEDSDDVAPRSYGSEDYFGTGPIPSSGDDEKNPGVPVVAGFMKRSPSSTATAGDESRPESLLVGVEEPTFEMPLRLEESEGSGSAVEVEVENQGLQQQQEGRPSLKRHRNMSGSVKSSGGVARSGKSQKMMDGLGAGKK</sequence>
<dbReference type="GO" id="GO:0005737">
    <property type="term" value="C:cytoplasm"/>
    <property type="evidence" value="ECO:0007669"/>
    <property type="project" value="InterPro"/>
</dbReference>
<feature type="compositionally biased region" description="Low complexity" evidence="1">
    <location>
        <begin position="550"/>
        <end position="563"/>
    </location>
</feature>
<evidence type="ECO:0000313" key="3">
    <source>
        <dbReference type="Proteomes" id="UP000298138"/>
    </source>
</evidence>
<feature type="compositionally biased region" description="Basic and acidic residues" evidence="1">
    <location>
        <begin position="74"/>
        <end position="97"/>
    </location>
</feature>
<evidence type="ECO:0000256" key="1">
    <source>
        <dbReference type="SAM" id="MobiDB-lite"/>
    </source>
</evidence>
<dbReference type="InterPro" id="IPR018554">
    <property type="entry name" value="FRQ"/>
</dbReference>
<dbReference type="GO" id="GO:0005634">
    <property type="term" value="C:nucleus"/>
    <property type="evidence" value="ECO:0007669"/>
    <property type="project" value="InterPro"/>
</dbReference>
<feature type="region of interest" description="Disordered" evidence="1">
    <location>
        <begin position="615"/>
        <end position="641"/>
    </location>
</feature>
<reference evidence="2 3" key="1">
    <citation type="submission" date="2019-04" db="EMBL/GenBank/DDBJ databases">
        <title>Comparative genomics and transcriptomics to analyze fruiting body development in filamentous ascomycetes.</title>
        <authorList>
            <consortium name="DOE Joint Genome Institute"/>
            <person name="Lutkenhaus R."/>
            <person name="Traeger S."/>
            <person name="Breuer J."/>
            <person name="Kuo A."/>
            <person name="Lipzen A."/>
            <person name="Pangilinan J."/>
            <person name="Dilworth D."/>
            <person name="Sandor L."/>
            <person name="Poggeler S."/>
            <person name="Barry K."/>
            <person name="Grigoriev I.V."/>
            <person name="Nowrousian M."/>
        </authorList>
    </citation>
    <scope>NUCLEOTIDE SEQUENCE [LARGE SCALE GENOMIC DNA]</scope>
    <source>
        <strain evidence="2 3">CBS 389.68</strain>
    </source>
</reference>
<feature type="region of interest" description="Disordered" evidence="1">
    <location>
        <begin position="837"/>
        <end position="983"/>
    </location>
</feature>
<dbReference type="Proteomes" id="UP000298138">
    <property type="component" value="Unassembled WGS sequence"/>
</dbReference>
<dbReference type="GO" id="GO:0007623">
    <property type="term" value="P:circadian rhythm"/>
    <property type="evidence" value="ECO:0007669"/>
    <property type="project" value="InterPro"/>
</dbReference>
<dbReference type="InParanoid" id="A0A4S2MUP9"/>
<feature type="compositionally biased region" description="Polar residues" evidence="1">
    <location>
        <begin position="178"/>
        <end position="196"/>
    </location>
</feature>
<accession>A0A4S2MUP9</accession>
<name>A0A4S2MUP9_9PEZI</name>
<protein>
    <recommendedName>
        <fullName evidence="4">Frequency clock protein</fullName>
    </recommendedName>
</protein>
<feature type="region of interest" description="Disordered" evidence="1">
    <location>
        <begin position="432"/>
        <end position="473"/>
    </location>
</feature>
<feature type="compositionally biased region" description="Basic and acidic residues" evidence="1">
    <location>
        <begin position="539"/>
        <end position="549"/>
    </location>
</feature>